<dbReference type="AlphaFoldDB" id="A0AAE0D375"/>
<dbReference type="Gene3D" id="3.40.50.150">
    <property type="entry name" value="Vaccinia Virus protein VP39"/>
    <property type="match status" value="1"/>
</dbReference>
<dbReference type="PANTHER" id="PTHR43712:SF17">
    <property type="entry name" value="O-METHYLTRANSFERASE"/>
    <property type="match status" value="1"/>
</dbReference>
<dbReference type="InterPro" id="IPR036388">
    <property type="entry name" value="WH-like_DNA-bd_sf"/>
</dbReference>
<dbReference type="PROSITE" id="PS51683">
    <property type="entry name" value="SAM_OMT_II"/>
    <property type="match status" value="1"/>
</dbReference>
<name>A0AAE0D375_COLKA</name>
<keyword evidence="2" id="KW-0808">Transferase</keyword>
<evidence type="ECO:0000256" key="3">
    <source>
        <dbReference type="ARBA" id="ARBA00022691"/>
    </source>
</evidence>
<dbReference type="Pfam" id="PF00891">
    <property type="entry name" value="Methyltransf_2"/>
    <property type="match status" value="1"/>
</dbReference>
<feature type="domain" description="O-methyltransferase C-terminal" evidence="5">
    <location>
        <begin position="156"/>
        <end position="377"/>
    </location>
</feature>
<keyword evidence="1" id="KW-0489">Methyltransferase</keyword>
<dbReference type="Proteomes" id="UP001281614">
    <property type="component" value="Unassembled WGS sequence"/>
</dbReference>
<evidence type="ECO:0000259" key="5">
    <source>
        <dbReference type="Pfam" id="PF00891"/>
    </source>
</evidence>
<reference evidence="6" key="1">
    <citation type="submission" date="2023-02" db="EMBL/GenBank/DDBJ databases">
        <title>Colletotrichum kahawae CIFC_Que2 genome sequencing and assembly.</title>
        <authorList>
            <person name="Baroncelli R."/>
        </authorList>
    </citation>
    <scope>NUCLEOTIDE SEQUENCE</scope>
    <source>
        <strain evidence="6">CIFC_Que2</strain>
    </source>
</reference>
<evidence type="ECO:0000313" key="6">
    <source>
        <dbReference type="EMBL" id="KAK2752486.1"/>
    </source>
</evidence>
<dbReference type="GO" id="GO:0032259">
    <property type="term" value="P:methylation"/>
    <property type="evidence" value="ECO:0007669"/>
    <property type="project" value="UniProtKB-KW"/>
</dbReference>
<evidence type="ECO:0000313" key="7">
    <source>
        <dbReference type="Proteomes" id="UP001281614"/>
    </source>
</evidence>
<protein>
    <submittedName>
        <fullName evidence="6">O-methyltransferase</fullName>
    </submittedName>
</protein>
<dbReference type="InterPro" id="IPR016461">
    <property type="entry name" value="COMT-like"/>
</dbReference>
<dbReference type="InterPro" id="IPR029063">
    <property type="entry name" value="SAM-dependent_MTases_sf"/>
</dbReference>
<sequence>MGTSDHELTVDSFVRSIENVNSSSFSNESDRMKALLAAQALLARLESPWDTVPALGAAIRTVKDLELFERWNEHGNGPLTSAQAAEIIGNKCDPALLYRLLRLLAANHLLEEVSLGTFKPTQFGVATTAPVFNSLFSSYYSLILPIYAKLPKFFEATGQSGFQYAHGWDGDLWSYYQAHPKEEEEFSIIQQSIAAQQPAWIDIYPADSLLDTNPDTSLLVDIGGSTGHDILKFHGLYPDKASRLYLEDLGSVVEKAELPSGVNKVAYDFFTPQPVQCMSRYCFVKSAQTDQLLGARAYLMHSILHDWSDEPARKILEMQKDAMTPGYSRLLIQDHIDVEGPANPQATAFDIQMMAMVSGRERSEKDWRQLLTSAGFNVVKIWKLPSAAHSIIEAEIPV</sequence>
<comment type="caution">
    <text evidence="6">The sequence shown here is derived from an EMBL/GenBank/DDBJ whole genome shotgun (WGS) entry which is preliminary data.</text>
</comment>
<evidence type="ECO:0000256" key="4">
    <source>
        <dbReference type="PIRSR" id="PIRSR005739-1"/>
    </source>
</evidence>
<proteinExistence type="predicted"/>
<keyword evidence="3" id="KW-0949">S-adenosyl-L-methionine</keyword>
<dbReference type="InterPro" id="IPR001077">
    <property type="entry name" value="COMT_C"/>
</dbReference>
<accession>A0AAE0D375</accession>
<gene>
    <name evidence="6" type="ORF">CKAH01_17696</name>
</gene>
<evidence type="ECO:0000256" key="1">
    <source>
        <dbReference type="ARBA" id="ARBA00022603"/>
    </source>
</evidence>
<dbReference type="SUPFAM" id="SSF46785">
    <property type="entry name" value="Winged helix' DNA-binding domain"/>
    <property type="match status" value="1"/>
</dbReference>
<dbReference type="EMBL" id="VYYT01000250">
    <property type="protein sequence ID" value="KAK2752486.1"/>
    <property type="molecule type" value="Genomic_DNA"/>
</dbReference>
<feature type="active site" description="Proton acceptor" evidence="4">
    <location>
        <position position="305"/>
    </location>
</feature>
<dbReference type="SUPFAM" id="SSF53335">
    <property type="entry name" value="S-adenosyl-L-methionine-dependent methyltransferases"/>
    <property type="match status" value="1"/>
</dbReference>
<keyword evidence="7" id="KW-1185">Reference proteome</keyword>
<dbReference type="Gene3D" id="1.10.10.10">
    <property type="entry name" value="Winged helix-like DNA-binding domain superfamily/Winged helix DNA-binding domain"/>
    <property type="match status" value="1"/>
</dbReference>
<dbReference type="InterPro" id="IPR036390">
    <property type="entry name" value="WH_DNA-bd_sf"/>
</dbReference>
<dbReference type="PIRSF" id="PIRSF005739">
    <property type="entry name" value="O-mtase"/>
    <property type="match status" value="1"/>
</dbReference>
<organism evidence="6 7">
    <name type="scientific">Colletotrichum kahawae</name>
    <name type="common">Coffee berry disease fungus</name>
    <dbReference type="NCBI Taxonomy" id="34407"/>
    <lineage>
        <taxon>Eukaryota</taxon>
        <taxon>Fungi</taxon>
        <taxon>Dikarya</taxon>
        <taxon>Ascomycota</taxon>
        <taxon>Pezizomycotina</taxon>
        <taxon>Sordariomycetes</taxon>
        <taxon>Hypocreomycetidae</taxon>
        <taxon>Glomerellales</taxon>
        <taxon>Glomerellaceae</taxon>
        <taxon>Colletotrichum</taxon>
        <taxon>Colletotrichum gloeosporioides species complex</taxon>
    </lineage>
</organism>
<evidence type="ECO:0000256" key="2">
    <source>
        <dbReference type="ARBA" id="ARBA00022679"/>
    </source>
</evidence>
<dbReference type="PANTHER" id="PTHR43712">
    <property type="entry name" value="PUTATIVE (AFU_ORTHOLOGUE AFUA_4G14580)-RELATED"/>
    <property type="match status" value="1"/>
</dbReference>
<dbReference type="GO" id="GO:0008171">
    <property type="term" value="F:O-methyltransferase activity"/>
    <property type="evidence" value="ECO:0007669"/>
    <property type="project" value="InterPro"/>
</dbReference>